<evidence type="ECO:0000256" key="2">
    <source>
        <dbReference type="ARBA" id="ARBA00022679"/>
    </source>
</evidence>
<comment type="similarity">
    <text evidence="5">Belongs to the class I-like SAM-binding methyltransferase superfamily. RsmB/NOP family.</text>
</comment>
<comment type="caution">
    <text evidence="7">The sequence shown here is derived from an EMBL/GenBank/DDBJ whole genome shotgun (WGS) entry which is preliminary data.</text>
</comment>
<dbReference type="PROSITE" id="PS51686">
    <property type="entry name" value="SAM_MT_RSMB_NOP"/>
    <property type="match status" value="1"/>
</dbReference>
<dbReference type="GO" id="GO:0003723">
    <property type="term" value="F:RNA binding"/>
    <property type="evidence" value="ECO:0007669"/>
    <property type="project" value="UniProtKB-UniRule"/>
</dbReference>
<reference evidence="7 8" key="1">
    <citation type="submission" date="2019-11" db="EMBL/GenBank/DDBJ databases">
        <authorList>
            <person name="Dong K."/>
        </authorList>
    </citation>
    <scope>NUCLEOTIDE SEQUENCE [LARGE SCALE GENOMIC DNA]</scope>
    <source>
        <strain evidence="7 8">NBRC 112902</strain>
    </source>
</reference>
<feature type="active site" description="Nucleophile" evidence="5">
    <location>
        <position position="353"/>
    </location>
</feature>
<proteinExistence type="inferred from homology"/>
<dbReference type="GO" id="GO:0008173">
    <property type="term" value="F:RNA methyltransferase activity"/>
    <property type="evidence" value="ECO:0007669"/>
    <property type="project" value="InterPro"/>
</dbReference>
<dbReference type="InterPro" id="IPR029063">
    <property type="entry name" value="SAM-dependent_MTases_sf"/>
</dbReference>
<organism evidence="7 8">
    <name type="scientific">Paracoccus litorisediminis</name>
    <dbReference type="NCBI Taxonomy" id="2006130"/>
    <lineage>
        <taxon>Bacteria</taxon>
        <taxon>Pseudomonadati</taxon>
        <taxon>Pseudomonadota</taxon>
        <taxon>Alphaproteobacteria</taxon>
        <taxon>Rhodobacterales</taxon>
        <taxon>Paracoccaceae</taxon>
        <taxon>Paracoccus</taxon>
    </lineage>
</organism>
<dbReference type="Gene3D" id="1.10.940.10">
    <property type="entry name" value="NusB-like"/>
    <property type="match status" value="1"/>
</dbReference>
<protein>
    <submittedName>
        <fullName evidence="7">Methyltransferase domain-containing protein</fullName>
    </submittedName>
</protein>
<dbReference type="InterPro" id="IPR035926">
    <property type="entry name" value="NusB-like_sf"/>
</dbReference>
<keyword evidence="4 5" id="KW-0694">RNA-binding</keyword>
<accession>A0A844HH17</accession>
<dbReference type="Proteomes" id="UP000449846">
    <property type="component" value="Unassembled WGS sequence"/>
</dbReference>
<dbReference type="GO" id="GO:0001510">
    <property type="term" value="P:RNA methylation"/>
    <property type="evidence" value="ECO:0007669"/>
    <property type="project" value="InterPro"/>
</dbReference>
<dbReference type="SUPFAM" id="SSF48013">
    <property type="entry name" value="NusB-like"/>
    <property type="match status" value="1"/>
</dbReference>
<evidence type="ECO:0000259" key="6">
    <source>
        <dbReference type="PROSITE" id="PS51686"/>
    </source>
</evidence>
<evidence type="ECO:0000256" key="4">
    <source>
        <dbReference type="ARBA" id="ARBA00022884"/>
    </source>
</evidence>
<dbReference type="CDD" id="cd02440">
    <property type="entry name" value="AdoMet_MTases"/>
    <property type="match status" value="1"/>
</dbReference>
<dbReference type="PRINTS" id="PR02008">
    <property type="entry name" value="RCMTFAMILY"/>
</dbReference>
<keyword evidence="8" id="KW-1185">Reference proteome</keyword>
<dbReference type="InterPro" id="IPR023267">
    <property type="entry name" value="RCMT"/>
</dbReference>
<keyword evidence="2 5" id="KW-0808">Transferase</keyword>
<feature type="binding site" evidence="5">
    <location>
        <position position="300"/>
    </location>
    <ligand>
        <name>S-adenosyl-L-methionine</name>
        <dbReference type="ChEBI" id="CHEBI:59789"/>
    </ligand>
</feature>
<dbReference type="PANTHER" id="PTHR22807:SF61">
    <property type="entry name" value="NOL1_NOP2_SUN FAMILY PROTEIN _ ANTITERMINATION NUSB DOMAIN-CONTAINING PROTEIN"/>
    <property type="match status" value="1"/>
</dbReference>
<feature type="binding site" evidence="5">
    <location>
        <begin position="237"/>
        <end position="243"/>
    </location>
    <ligand>
        <name>S-adenosyl-L-methionine</name>
        <dbReference type="ChEBI" id="CHEBI:59789"/>
    </ligand>
</feature>
<dbReference type="PANTHER" id="PTHR22807">
    <property type="entry name" value="NOP2 YEAST -RELATED NOL1/NOP2/FMU SUN DOMAIN-CONTAINING"/>
    <property type="match status" value="1"/>
</dbReference>
<evidence type="ECO:0000313" key="7">
    <source>
        <dbReference type="EMBL" id="MTH59096.1"/>
    </source>
</evidence>
<evidence type="ECO:0000313" key="8">
    <source>
        <dbReference type="Proteomes" id="UP000449846"/>
    </source>
</evidence>
<dbReference type="InterPro" id="IPR001678">
    <property type="entry name" value="MeTrfase_RsmB-F_NOP2_dom"/>
</dbReference>
<dbReference type="InterPro" id="IPR049560">
    <property type="entry name" value="MeTrfase_RsmB-F_NOP2_cat"/>
</dbReference>
<dbReference type="SUPFAM" id="SSF53335">
    <property type="entry name" value="S-adenosyl-L-methionine-dependent methyltransferases"/>
    <property type="match status" value="1"/>
</dbReference>
<name>A0A844HH17_9RHOB</name>
<evidence type="ECO:0000256" key="5">
    <source>
        <dbReference type="PROSITE-ProRule" id="PRU01023"/>
    </source>
</evidence>
<feature type="domain" description="SAM-dependent MTase RsmB/NOP-type" evidence="6">
    <location>
        <begin position="135"/>
        <end position="419"/>
    </location>
</feature>
<sequence length="423" mass="44655">MDKTRKMERGDAARQGALKLLAAVEDGATLDEAGALIERLPPADRARARRLALEVLRRGWRADALLEPMLARKPRPDIRRILRLATVEMLALGEAPHGAVNAAVTLCRGLSGKGQAAAGMVNAVLRKAAAAKDAWAKLPPQKMPDWLRAPVAAAWGRDVTRAIEAAHEAGAPLDLTAKAGDAPGEALPTGSFRLPSGTQVSALEGYDSGDWWVQDAAAAMAVRVLDPQPGERIADLCAAPGGKTMQLAAAGAEVIALDISESRLARVAENLARCGLSAKLVAADALEWRTDAPLDAVLLDAPCSATGTIRRHPELPLIRDGSAIAELADLQARLIDHALSLLKPGGRLVFATCSLHPAEGEEQLTATLARHPDLTVEPATAPGVEPGWLTESGALRLRPDLWPERGGMDGFFIARLRKSGVKS</sequence>
<keyword evidence="3 5" id="KW-0949">S-adenosyl-L-methionine</keyword>
<evidence type="ECO:0000256" key="3">
    <source>
        <dbReference type="ARBA" id="ARBA00022691"/>
    </source>
</evidence>
<gene>
    <name evidence="7" type="ORF">GL300_07705</name>
</gene>
<dbReference type="EMBL" id="WMIG01000002">
    <property type="protein sequence ID" value="MTH59096.1"/>
    <property type="molecule type" value="Genomic_DNA"/>
</dbReference>
<dbReference type="RefSeq" id="WP_155039016.1">
    <property type="nucleotide sequence ID" value="NZ_WMIG01000002.1"/>
</dbReference>
<dbReference type="AlphaFoldDB" id="A0A844HH17"/>
<feature type="binding site" evidence="5">
    <location>
        <position position="284"/>
    </location>
    <ligand>
        <name>S-adenosyl-L-methionine</name>
        <dbReference type="ChEBI" id="CHEBI:59789"/>
    </ligand>
</feature>
<dbReference type="Pfam" id="PF01029">
    <property type="entry name" value="NusB"/>
    <property type="match status" value="1"/>
</dbReference>
<feature type="binding site" evidence="5">
    <location>
        <position position="258"/>
    </location>
    <ligand>
        <name>S-adenosyl-L-methionine</name>
        <dbReference type="ChEBI" id="CHEBI:59789"/>
    </ligand>
</feature>
<dbReference type="Gene3D" id="3.40.50.150">
    <property type="entry name" value="Vaccinia Virus protein VP39"/>
    <property type="match status" value="1"/>
</dbReference>
<evidence type="ECO:0000256" key="1">
    <source>
        <dbReference type="ARBA" id="ARBA00022603"/>
    </source>
</evidence>
<keyword evidence="1 5" id="KW-0489">Methyltransferase</keyword>
<dbReference type="Pfam" id="PF01189">
    <property type="entry name" value="Methyltr_RsmB-F"/>
    <property type="match status" value="1"/>
</dbReference>
<dbReference type="InterPro" id="IPR006027">
    <property type="entry name" value="NusB_RsmB_TIM44"/>
</dbReference>
<dbReference type="GO" id="GO:0006355">
    <property type="term" value="P:regulation of DNA-templated transcription"/>
    <property type="evidence" value="ECO:0007669"/>
    <property type="project" value="InterPro"/>
</dbReference>
<dbReference type="OrthoDB" id="9810297at2"/>